<dbReference type="SMART" id="SM00226">
    <property type="entry name" value="LMWPc"/>
    <property type="match status" value="1"/>
</dbReference>
<dbReference type="InterPro" id="IPR050438">
    <property type="entry name" value="LMW_PTPase"/>
</dbReference>
<evidence type="ECO:0000256" key="5">
    <source>
        <dbReference type="PIRSR" id="PIRSR617867-1"/>
    </source>
</evidence>
<dbReference type="EC" id="3.1.3.48" evidence="2"/>
<dbReference type="PANTHER" id="PTHR11717:SF7">
    <property type="entry name" value="LOW MOLECULAR WEIGHT PHOSPHOTYROSINE PROTEIN PHOSPHATASE"/>
    <property type="match status" value="1"/>
</dbReference>
<dbReference type="EMBL" id="DWZH01000118">
    <property type="protein sequence ID" value="HJB11784.1"/>
    <property type="molecule type" value="Genomic_DNA"/>
</dbReference>
<dbReference type="CDD" id="cd16343">
    <property type="entry name" value="LMWPTP"/>
    <property type="match status" value="1"/>
</dbReference>
<dbReference type="InterPro" id="IPR036196">
    <property type="entry name" value="Ptyr_pPase_sf"/>
</dbReference>
<gene>
    <name evidence="7" type="ORF">H9786_14895</name>
</gene>
<dbReference type="PRINTS" id="PR00719">
    <property type="entry name" value="LMWPTPASE"/>
</dbReference>
<accession>A0A9D2LFQ7</accession>
<dbReference type="Proteomes" id="UP000823823">
    <property type="component" value="Unassembled WGS sequence"/>
</dbReference>
<evidence type="ECO:0000313" key="8">
    <source>
        <dbReference type="Proteomes" id="UP000823823"/>
    </source>
</evidence>
<comment type="similarity">
    <text evidence="1">Belongs to the low molecular weight phosphotyrosine protein phosphatase family.</text>
</comment>
<organism evidence="7 8">
    <name type="scientific">Candidatus Brachybacterium merdavium</name>
    <dbReference type="NCBI Taxonomy" id="2838513"/>
    <lineage>
        <taxon>Bacteria</taxon>
        <taxon>Bacillati</taxon>
        <taxon>Actinomycetota</taxon>
        <taxon>Actinomycetes</taxon>
        <taxon>Micrococcales</taxon>
        <taxon>Dermabacteraceae</taxon>
        <taxon>Brachybacterium</taxon>
    </lineage>
</organism>
<evidence type="ECO:0000256" key="4">
    <source>
        <dbReference type="ARBA" id="ARBA00022912"/>
    </source>
</evidence>
<dbReference type="AlphaFoldDB" id="A0A9D2LFQ7"/>
<proteinExistence type="inferred from homology"/>
<protein>
    <recommendedName>
        <fullName evidence="2">protein-tyrosine-phosphatase</fullName>
        <ecNumber evidence="2">3.1.3.48</ecNumber>
    </recommendedName>
</protein>
<feature type="active site" description="Proton donor" evidence="5">
    <location>
        <position position="127"/>
    </location>
</feature>
<dbReference type="Gene3D" id="3.40.50.2300">
    <property type="match status" value="1"/>
</dbReference>
<reference evidence="7" key="1">
    <citation type="journal article" date="2021" name="PeerJ">
        <title>Extensive microbial diversity within the chicken gut microbiome revealed by metagenomics and culture.</title>
        <authorList>
            <person name="Gilroy R."/>
            <person name="Ravi A."/>
            <person name="Getino M."/>
            <person name="Pursley I."/>
            <person name="Horton D.L."/>
            <person name="Alikhan N.F."/>
            <person name="Baker D."/>
            <person name="Gharbi K."/>
            <person name="Hall N."/>
            <person name="Watson M."/>
            <person name="Adriaenssens E.M."/>
            <person name="Foster-Nyarko E."/>
            <person name="Jarju S."/>
            <person name="Secka A."/>
            <person name="Antonio M."/>
            <person name="Oren A."/>
            <person name="Chaudhuri R.R."/>
            <person name="La Ragione R."/>
            <person name="Hildebrand F."/>
            <person name="Pallen M.J."/>
        </authorList>
    </citation>
    <scope>NUCLEOTIDE SEQUENCE</scope>
    <source>
        <strain evidence="7">ChiHjej13B12-24818</strain>
    </source>
</reference>
<name>A0A9D2LFQ7_9MICO</name>
<feature type="active site" evidence="5">
    <location>
        <position position="15"/>
    </location>
</feature>
<evidence type="ECO:0000259" key="6">
    <source>
        <dbReference type="SMART" id="SM00226"/>
    </source>
</evidence>
<feature type="active site" description="Nucleophile" evidence="5">
    <location>
        <position position="9"/>
    </location>
</feature>
<dbReference type="SUPFAM" id="SSF52788">
    <property type="entry name" value="Phosphotyrosine protein phosphatases I"/>
    <property type="match status" value="1"/>
</dbReference>
<sequence>MTYQIVTVCTGNICRSPMAEYALRQALEEEGLADRVEVASVGTSGWEIGNPVDSRAGALLARHGLDAGSHRARQMDAAELERADLILTLDHDHVGPVQRLLGGEAGEKVHMIRSFDPDQPSDTGIRDPWYGDESDFDLAWDQITAAIDGIIDHVRRESGEDRR</sequence>
<evidence type="ECO:0000256" key="1">
    <source>
        <dbReference type="ARBA" id="ARBA00011063"/>
    </source>
</evidence>
<dbReference type="InterPro" id="IPR023485">
    <property type="entry name" value="Ptyr_pPase"/>
</dbReference>
<keyword evidence="4" id="KW-0904">Protein phosphatase</keyword>
<comment type="caution">
    <text evidence="7">The sequence shown here is derived from an EMBL/GenBank/DDBJ whole genome shotgun (WGS) entry which is preliminary data.</text>
</comment>
<evidence type="ECO:0000256" key="2">
    <source>
        <dbReference type="ARBA" id="ARBA00013064"/>
    </source>
</evidence>
<keyword evidence="3" id="KW-0378">Hydrolase</keyword>
<dbReference type="InterPro" id="IPR017867">
    <property type="entry name" value="Tyr_phospatase_low_mol_wt"/>
</dbReference>
<evidence type="ECO:0000313" key="7">
    <source>
        <dbReference type="EMBL" id="HJB11784.1"/>
    </source>
</evidence>
<feature type="domain" description="Phosphotyrosine protein phosphatase I" evidence="6">
    <location>
        <begin position="3"/>
        <end position="153"/>
    </location>
</feature>
<reference evidence="7" key="2">
    <citation type="submission" date="2021-04" db="EMBL/GenBank/DDBJ databases">
        <authorList>
            <person name="Gilroy R."/>
        </authorList>
    </citation>
    <scope>NUCLEOTIDE SEQUENCE</scope>
    <source>
        <strain evidence="7">ChiHjej13B12-24818</strain>
    </source>
</reference>
<evidence type="ECO:0000256" key="3">
    <source>
        <dbReference type="ARBA" id="ARBA00022801"/>
    </source>
</evidence>
<dbReference type="Pfam" id="PF01451">
    <property type="entry name" value="LMWPc"/>
    <property type="match status" value="1"/>
</dbReference>
<dbReference type="GO" id="GO:0004725">
    <property type="term" value="F:protein tyrosine phosphatase activity"/>
    <property type="evidence" value="ECO:0007669"/>
    <property type="project" value="UniProtKB-EC"/>
</dbReference>
<dbReference type="PANTHER" id="PTHR11717">
    <property type="entry name" value="LOW MOLECULAR WEIGHT PROTEIN TYROSINE PHOSPHATASE"/>
    <property type="match status" value="1"/>
</dbReference>